<dbReference type="OrthoDB" id="7865033at2"/>
<reference evidence="1" key="1">
    <citation type="submission" date="2020-05" db="EMBL/GenBank/DDBJ databases">
        <title>Chitinophaga laudate sp. nov., isolated from a tropical peat swamp.</title>
        <authorList>
            <person name="Goh C.B.S."/>
            <person name="Lee M.S."/>
            <person name="Parimannan S."/>
            <person name="Pasbakhsh P."/>
            <person name="Yule C.M."/>
            <person name="Rajandas H."/>
            <person name="Loke S."/>
            <person name="Croft L."/>
            <person name="Tan J.B.L."/>
        </authorList>
    </citation>
    <scope>NUCLEOTIDE SEQUENCE</scope>
    <source>
        <strain evidence="1">Mgbs1</strain>
    </source>
</reference>
<proteinExistence type="predicted"/>
<sequence>MDCNRLKAELAERKRSNKELAAFLKTNENTVSRWCTNKSQPSLATLFRIAEFLGVSPGILLSEPIGERRI</sequence>
<dbReference type="CDD" id="cd00093">
    <property type="entry name" value="HTH_XRE"/>
    <property type="match status" value="1"/>
</dbReference>
<dbReference type="PROSITE" id="PS50943">
    <property type="entry name" value="HTH_CROC1"/>
    <property type="match status" value="1"/>
</dbReference>
<dbReference type="SMART" id="SM00530">
    <property type="entry name" value="HTH_XRE"/>
    <property type="match status" value="1"/>
</dbReference>
<dbReference type="AlphaFoldDB" id="A0A3S1B164"/>
<accession>A0A3S1B164</accession>
<dbReference type="Proteomes" id="UP000281028">
    <property type="component" value="Unassembled WGS sequence"/>
</dbReference>
<dbReference type="InterPro" id="IPR001387">
    <property type="entry name" value="Cro/C1-type_HTH"/>
</dbReference>
<dbReference type="EMBL" id="RIAR02000001">
    <property type="protein sequence ID" value="NSL86444.1"/>
    <property type="molecule type" value="Genomic_DNA"/>
</dbReference>
<evidence type="ECO:0000313" key="1">
    <source>
        <dbReference type="EMBL" id="NSL86444.1"/>
    </source>
</evidence>
<dbReference type="SUPFAM" id="SSF47413">
    <property type="entry name" value="lambda repressor-like DNA-binding domains"/>
    <property type="match status" value="1"/>
</dbReference>
<gene>
    <name evidence="1" type="ORF">ECE50_006365</name>
</gene>
<protein>
    <submittedName>
        <fullName evidence="1">Helix-turn-helix transcriptional regulator</fullName>
    </submittedName>
</protein>
<keyword evidence="2" id="KW-1185">Reference proteome</keyword>
<dbReference type="InterPro" id="IPR010982">
    <property type="entry name" value="Lambda_DNA-bd_dom_sf"/>
</dbReference>
<organism evidence="1 2">
    <name type="scientific">Chitinophaga solisilvae</name>
    <dbReference type="NCBI Taxonomy" id="1233460"/>
    <lineage>
        <taxon>Bacteria</taxon>
        <taxon>Pseudomonadati</taxon>
        <taxon>Bacteroidota</taxon>
        <taxon>Chitinophagia</taxon>
        <taxon>Chitinophagales</taxon>
        <taxon>Chitinophagaceae</taxon>
        <taxon>Chitinophaga</taxon>
    </lineage>
</organism>
<dbReference type="Gene3D" id="1.10.260.40">
    <property type="entry name" value="lambda repressor-like DNA-binding domains"/>
    <property type="match status" value="1"/>
</dbReference>
<name>A0A3S1B164_9BACT</name>
<dbReference type="Pfam" id="PF01381">
    <property type="entry name" value="HTH_3"/>
    <property type="match status" value="1"/>
</dbReference>
<evidence type="ECO:0000313" key="2">
    <source>
        <dbReference type="Proteomes" id="UP000281028"/>
    </source>
</evidence>
<comment type="caution">
    <text evidence="1">The sequence shown here is derived from an EMBL/GenBank/DDBJ whole genome shotgun (WGS) entry which is preliminary data.</text>
</comment>
<dbReference type="GO" id="GO:0003677">
    <property type="term" value="F:DNA binding"/>
    <property type="evidence" value="ECO:0007669"/>
    <property type="project" value="InterPro"/>
</dbReference>